<dbReference type="CDD" id="cd11304">
    <property type="entry name" value="Cadherin_repeat"/>
    <property type="match status" value="6"/>
</dbReference>
<evidence type="ECO:0000256" key="4">
    <source>
        <dbReference type="ARBA" id="ARBA00022837"/>
    </source>
</evidence>
<dbReference type="PRINTS" id="PR00313">
    <property type="entry name" value="CABNDNGRPT"/>
</dbReference>
<evidence type="ECO:0000256" key="5">
    <source>
        <dbReference type="ARBA" id="ARBA00022889"/>
    </source>
</evidence>
<protein>
    <submittedName>
        <fullName evidence="9">Ca2+-binding RTX toxin-like protein</fullName>
    </submittedName>
</protein>
<dbReference type="Gene3D" id="2.150.10.10">
    <property type="entry name" value="Serralysin-like metalloprotease, C-terminal"/>
    <property type="match status" value="3"/>
</dbReference>
<evidence type="ECO:0000256" key="6">
    <source>
        <dbReference type="ARBA" id="ARBA00022989"/>
    </source>
</evidence>
<dbReference type="Gene3D" id="2.60.40.60">
    <property type="entry name" value="Cadherins"/>
    <property type="match status" value="4"/>
</dbReference>
<evidence type="ECO:0000313" key="9">
    <source>
        <dbReference type="EMBL" id="MBP1860535.1"/>
    </source>
</evidence>
<evidence type="ECO:0000259" key="8">
    <source>
        <dbReference type="PROSITE" id="PS50268"/>
    </source>
</evidence>
<dbReference type="InterPro" id="IPR015919">
    <property type="entry name" value="Cadherin-like_sf"/>
</dbReference>
<dbReference type="InterPro" id="IPR006644">
    <property type="entry name" value="Cadg"/>
</dbReference>
<evidence type="ECO:0000256" key="7">
    <source>
        <dbReference type="ARBA" id="ARBA00023136"/>
    </source>
</evidence>
<dbReference type="Proteomes" id="UP000823786">
    <property type="component" value="Unassembled WGS sequence"/>
</dbReference>
<dbReference type="SMART" id="SM00112">
    <property type="entry name" value="CA"/>
    <property type="match status" value="6"/>
</dbReference>
<dbReference type="InterPro" id="IPR050971">
    <property type="entry name" value="Cadherin-domain_protein"/>
</dbReference>
<dbReference type="PROSITE" id="PS50268">
    <property type="entry name" value="CADHERIN_2"/>
    <property type="match status" value="6"/>
</dbReference>
<keyword evidence="6" id="KW-1133">Transmembrane helix</keyword>
<evidence type="ECO:0000256" key="1">
    <source>
        <dbReference type="ARBA" id="ARBA00004370"/>
    </source>
</evidence>
<dbReference type="NCBIfam" id="NF012211">
    <property type="entry name" value="tand_rpt_95"/>
    <property type="match status" value="2"/>
</dbReference>
<dbReference type="InterPro" id="IPR011049">
    <property type="entry name" value="Serralysin-like_metalloprot_C"/>
</dbReference>
<dbReference type="RefSeq" id="WP_234937455.1">
    <property type="nucleotide sequence ID" value="NZ_JAGGJV010000007.1"/>
</dbReference>
<keyword evidence="3" id="KW-0677">Repeat</keyword>
<proteinExistence type="predicted"/>
<dbReference type="Pfam" id="PF00028">
    <property type="entry name" value="Cadherin"/>
    <property type="match status" value="3"/>
</dbReference>
<dbReference type="SMART" id="SM00736">
    <property type="entry name" value="CADG"/>
    <property type="match status" value="2"/>
</dbReference>
<dbReference type="PANTHER" id="PTHR24025">
    <property type="entry name" value="DESMOGLEIN FAMILY MEMBER"/>
    <property type="match status" value="1"/>
</dbReference>
<feature type="domain" description="Cadherin" evidence="8">
    <location>
        <begin position="1313"/>
        <end position="1408"/>
    </location>
</feature>
<organism evidence="9 10">
    <name type="scientific">Rhizobium herbae</name>
    <dbReference type="NCBI Taxonomy" id="508661"/>
    <lineage>
        <taxon>Bacteria</taxon>
        <taxon>Pseudomonadati</taxon>
        <taxon>Pseudomonadota</taxon>
        <taxon>Alphaproteobacteria</taxon>
        <taxon>Hyphomicrobiales</taxon>
        <taxon>Rhizobiaceae</taxon>
        <taxon>Rhizobium/Agrobacterium group</taxon>
        <taxon>Rhizobium</taxon>
    </lineage>
</organism>
<dbReference type="Gene3D" id="2.60.40.2810">
    <property type="match status" value="1"/>
</dbReference>
<dbReference type="PROSITE" id="PS00330">
    <property type="entry name" value="HEMOLYSIN_CALCIUM"/>
    <property type="match status" value="6"/>
</dbReference>
<reference evidence="9 10" key="1">
    <citation type="submission" date="2021-03" db="EMBL/GenBank/DDBJ databases">
        <title>Genomic Encyclopedia of Type Strains, Phase IV (KMG-IV): sequencing the most valuable type-strain genomes for metagenomic binning, comparative biology and taxonomic classification.</title>
        <authorList>
            <person name="Goeker M."/>
        </authorList>
    </citation>
    <scope>NUCLEOTIDE SEQUENCE [LARGE SCALE GENOMIC DNA]</scope>
    <source>
        <strain evidence="9 10">DSM 26427</strain>
    </source>
</reference>
<keyword evidence="4" id="KW-0106">Calcium</keyword>
<feature type="domain" description="Cadherin" evidence="8">
    <location>
        <begin position="1218"/>
        <end position="1313"/>
    </location>
</feature>
<keyword evidence="10" id="KW-1185">Reference proteome</keyword>
<dbReference type="PANTHER" id="PTHR24025:SF23">
    <property type="entry name" value="NEURAL-CADHERIN"/>
    <property type="match status" value="1"/>
</dbReference>
<keyword evidence="2" id="KW-0812">Transmembrane</keyword>
<feature type="domain" description="Cadherin" evidence="8">
    <location>
        <begin position="1408"/>
        <end position="1503"/>
    </location>
</feature>
<gene>
    <name evidence="9" type="ORF">J2Z75_004056</name>
</gene>
<sequence length="1760" mass="179908">MATASTTTPQGTTITIDDNSFDPQIAAGTVVATVTVSDPDGLWNFFIVPPDIDGQSAMTSFGWVYDAAGSQGAAEEGISFEENTTSFTIKIVALTNIDFGALTSYDFGFATAYGPTYDEVEYEEGIFLPLTIEEDPGAVPTATDDTASAGKNIRTTINVLANDTDSDGTIDPTTVTVVDGPDHGTFSVNATTGVITYTPTKDYVGSDSFTYTVKDNDGNVSGEATVTIGVDSKLTLTSSNEAFAADALAIGTVEVDGGAGDDYLSGSSNPSTAGADTFYGGDGNDIIFGATGNDYIEGNAGNDYLRSGSGNDTLVGGEGNDTYGIRFFANKTSSTVDTGTVTIIDDDGVLWNGAPRPATVPSEWSSQPPAAAGYQITGTATSTGEGTWDLVVADDNGGTKTFALTLDGDDLKIVGGSETVTIKDYINGKFGITLDGVVVPTPVATADSAATVKDLSKTIDVLANDTDADGTLGPTTVTIVDGPLHGTLTVNATTGVITYKPTAGYVGADSFTYTVKDDAGNTSNVAAVTLDVAAAHILTSGDDVFSGDTKGLTASGIEVHGGAGDDYIVTSNQVAMPDTIYGDDGNDLIFTGRGDDYVEGGAGNDVIHARAGNDTVIGGAGDDTYVVRFTDTGTTTITDDDGTLFHGTFTPASIPASWSPAPGATSGFGISGEATIVSEGVWSLAVIETSGTVHTLTLTLTDGDLTIVESGKPQTVVIKDYVNGTFGITLASENHAPTNLALSNDNVDENSDVGTVVGTLSATDPEGGAVTYTLAQPSDYFEIVGNQIKVKGSLDYETIASHDLTIVASDADGNTTQQTFEIGVNDLDEAPTEPSKGTITIDVSGSGTTGVDFEAYMRGGFISDTVGGGFPSFDNSSAFIGEEMFIGYGTDATSKYVLAHGNLEYSFGTHTIVGEINTIEFGTRGTGSFDSNGYFTGADTLLKITGLTFANGKPANSTEEAQIEANGLVHLFGIAHMYGNSTDPDTAAKVAAALDKIADGLDAYAQHFIGSAGADIYAGTQYSDEIEGGAGNDLLSGGSGDDTITGGAGSDIIAGGFGSDTATYGELKSAYTVTDNEDGTFTVLDTVAGTSDTLTGVEFLRFKDVIVDLSDGSEEVVGEPPENIQLSASTVAENATVGTVVGTLSAVDPDGGTVSFALTGAVSDKFEIVGNELRLKAGIDFETAQSHEITVRVTDSFGSTTDKTFTIGVTDVNEAPVSLALTKTSVAESAAVGTVVGTLSAADPEDGVLTYTLGADTDGKFEIVGNQLRVKAGLNYEADASHPITVIVKDAAGNSTSRNFTIKVTNVDEAPGSVTLSKATVAENASVGTTVGTLSAVDPEGGDVVYSLSSNPGGMFKIVDNKLQVAKALNYETGASYTIKVDAIDVGGNTTVKTFTIGVTDINEAPGSVALSKATVAENSAVGTTIGTLSAVDPEGKALTYKLTDNAGGLFKLDGNKLQLAKSVNYETLKSDTITVEVKDAGGLTVTKTFTIGVTDVNEAPGSVALSKATVAENTKVGTTVGTFSAIDPEGKALTYKLADNAGGLFKLDGNKLQVAKGIDYETVQSDTIKVEVKDAGGLTVTKTFTIGVTDVLETITGTSASQTIKGGIGADKIVAGAGNDTLQGLGGNDKLYGDAGNDKLYGGLGADDLTGGAGSDTFQFKALSDSTVASSGRDTIFDFSGIGGDRIDLSGIDASTKASGDQAFSFLGTASFTGKAGELRYEKQASDTYVYADVNGDKKADFAIHLDDAVTLTKGYFVL</sequence>
<evidence type="ECO:0000256" key="2">
    <source>
        <dbReference type="ARBA" id="ARBA00022692"/>
    </source>
</evidence>
<dbReference type="InterPro" id="IPR001343">
    <property type="entry name" value="Hemolysn_Ca-bd"/>
</dbReference>
<name>A0ABS4ERF6_9HYPH</name>
<dbReference type="Pfam" id="PF00353">
    <property type="entry name" value="HemolysinCabind"/>
    <property type="match status" value="5"/>
</dbReference>
<dbReference type="SUPFAM" id="SSF49313">
    <property type="entry name" value="Cadherin-like"/>
    <property type="match status" value="7"/>
</dbReference>
<comment type="caution">
    <text evidence="9">The sequence shown here is derived from an EMBL/GenBank/DDBJ whole genome shotgun (WGS) entry which is preliminary data.</text>
</comment>
<accession>A0ABS4ERF6</accession>
<keyword evidence="7" id="KW-0472">Membrane</keyword>
<dbReference type="PRINTS" id="PR00205">
    <property type="entry name" value="CADHERIN"/>
</dbReference>
<comment type="subcellular location">
    <subcellularLocation>
        <location evidence="1">Membrane</location>
    </subcellularLocation>
</comment>
<evidence type="ECO:0000256" key="3">
    <source>
        <dbReference type="ARBA" id="ARBA00022737"/>
    </source>
</evidence>
<dbReference type="InterPro" id="IPR002126">
    <property type="entry name" value="Cadherin-like_dom"/>
</dbReference>
<feature type="domain" description="Cadherin" evidence="8">
    <location>
        <begin position="1503"/>
        <end position="1605"/>
    </location>
</feature>
<dbReference type="InterPro" id="IPR018511">
    <property type="entry name" value="Hemolysin-typ_Ca-bd_CS"/>
</dbReference>
<evidence type="ECO:0000313" key="10">
    <source>
        <dbReference type="Proteomes" id="UP000823786"/>
    </source>
</evidence>
<dbReference type="Pfam" id="PF17963">
    <property type="entry name" value="Big_9"/>
    <property type="match status" value="4"/>
</dbReference>
<feature type="domain" description="Cadherin" evidence="8">
    <location>
        <begin position="747"/>
        <end position="836"/>
    </location>
</feature>
<feature type="domain" description="Cadherin" evidence="8">
    <location>
        <begin position="1130"/>
        <end position="1218"/>
    </location>
</feature>
<dbReference type="SUPFAM" id="SSF51120">
    <property type="entry name" value="beta-Roll"/>
    <property type="match status" value="4"/>
</dbReference>
<dbReference type="EMBL" id="JAGGJV010000007">
    <property type="protein sequence ID" value="MBP1860535.1"/>
    <property type="molecule type" value="Genomic_DNA"/>
</dbReference>
<keyword evidence="5" id="KW-0130">Cell adhesion</keyword>